<sequence length="314" mass="36245">MKRLLFQIVDRLHWYVQDGDMIVDFCCGANDFSCLMKAKLDSVGKKNCSFKNYDLFPTKKQSLQELFGGKPKYIFTSIDPAVSETQWELLMISTFEQRDWFTVTPGELLRGPQLIMRSNPPFGVKGALANKFIDHALQFDPRLIILIISPETQNLSFPDKVWLYRCLLSGKSFYLPGSIDMHDKQVLQWNNTAPHLSLWSRPKWTTKNRAIARRQHPCLLPGHLPLSTQTATWNYLMNDQHDCYNDFSNLMNEGGDLNRMLDDVREPNDECIPGRGKQLRGNVLSFDSRDTRFSPVDLEDRDISPANSPIHHMF</sequence>
<evidence type="ECO:0000313" key="3">
    <source>
        <dbReference type="Proteomes" id="UP001153076"/>
    </source>
</evidence>
<evidence type="ECO:0000313" key="2">
    <source>
        <dbReference type="EMBL" id="KAJ8421555.1"/>
    </source>
</evidence>
<dbReference type="AlphaFoldDB" id="A0A9Q1GJ65"/>
<name>A0A9Q1GJ65_9CARY</name>
<evidence type="ECO:0000259" key="1">
    <source>
        <dbReference type="Pfam" id="PF26055"/>
    </source>
</evidence>
<comment type="caution">
    <text evidence="2">The sequence shown here is derived from an EMBL/GenBank/DDBJ whole genome shotgun (WGS) entry which is preliminary data.</text>
</comment>
<dbReference type="EMBL" id="JAKOGI010002672">
    <property type="protein sequence ID" value="KAJ8421555.1"/>
    <property type="molecule type" value="Genomic_DNA"/>
</dbReference>
<dbReference type="Pfam" id="PF26055">
    <property type="entry name" value="Mtase_EDM2"/>
    <property type="match status" value="2"/>
</dbReference>
<organism evidence="2 3">
    <name type="scientific">Carnegiea gigantea</name>
    <dbReference type="NCBI Taxonomy" id="171969"/>
    <lineage>
        <taxon>Eukaryota</taxon>
        <taxon>Viridiplantae</taxon>
        <taxon>Streptophyta</taxon>
        <taxon>Embryophyta</taxon>
        <taxon>Tracheophyta</taxon>
        <taxon>Spermatophyta</taxon>
        <taxon>Magnoliopsida</taxon>
        <taxon>eudicotyledons</taxon>
        <taxon>Gunneridae</taxon>
        <taxon>Pentapetalae</taxon>
        <taxon>Caryophyllales</taxon>
        <taxon>Cactineae</taxon>
        <taxon>Cactaceae</taxon>
        <taxon>Cactoideae</taxon>
        <taxon>Echinocereeae</taxon>
        <taxon>Carnegiea</taxon>
    </lineage>
</organism>
<keyword evidence="3" id="KW-1185">Reference proteome</keyword>
<dbReference type="Proteomes" id="UP001153076">
    <property type="component" value="Unassembled WGS sequence"/>
</dbReference>
<dbReference type="PANTHER" id="PTHR46235:SF3">
    <property type="entry name" value="PHD FINGER-CONTAINING PROTEIN DDB_G0268158"/>
    <property type="match status" value="1"/>
</dbReference>
<gene>
    <name evidence="2" type="ORF">Cgig2_014219</name>
</gene>
<proteinExistence type="predicted"/>
<reference evidence="2" key="1">
    <citation type="submission" date="2022-04" db="EMBL/GenBank/DDBJ databases">
        <title>Carnegiea gigantea Genome sequencing and assembly v2.</title>
        <authorList>
            <person name="Copetti D."/>
            <person name="Sanderson M.J."/>
            <person name="Burquez A."/>
            <person name="Wojciechowski M.F."/>
        </authorList>
    </citation>
    <scope>NUCLEOTIDE SEQUENCE</scope>
    <source>
        <strain evidence="2">SGP5-SGP5p</strain>
        <tissue evidence="2">Aerial part</tissue>
    </source>
</reference>
<dbReference type="InterPro" id="IPR058939">
    <property type="entry name" value="Mtase_EDM2"/>
</dbReference>
<feature type="domain" description="DM2" evidence="1">
    <location>
        <begin position="15"/>
        <end position="62"/>
    </location>
</feature>
<dbReference type="OrthoDB" id="21264at2759"/>
<protein>
    <recommendedName>
        <fullName evidence="1">DM2 domain-containing protein</fullName>
    </recommendedName>
</protein>
<accession>A0A9Q1GJ65</accession>
<feature type="domain" description="DM2" evidence="1">
    <location>
        <begin position="94"/>
        <end position="212"/>
    </location>
</feature>
<dbReference type="PANTHER" id="PTHR46235">
    <property type="entry name" value="PHD FINGER-CONTAINING PROTEIN DDB_G0268158"/>
    <property type="match status" value="1"/>
</dbReference>